<dbReference type="InterPro" id="IPR001538">
    <property type="entry name" value="Man6P_isomerase-2_C"/>
</dbReference>
<keyword evidence="13" id="KW-1185">Reference proteome</keyword>
<evidence type="ECO:0000259" key="11">
    <source>
        <dbReference type="Pfam" id="PF22640"/>
    </source>
</evidence>
<dbReference type="InterPro" id="IPR014710">
    <property type="entry name" value="RmlC-like_jellyroll"/>
</dbReference>
<reference evidence="12 13" key="1">
    <citation type="submission" date="2024-03" db="EMBL/GenBank/DDBJ databases">
        <title>Novel species of the genus Variovorax.</title>
        <authorList>
            <person name="Liu Q."/>
            <person name="Xin Y.-H."/>
        </authorList>
    </citation>
    <scope>NUCLEOTIDE SEQUENCE [LARGE SCALE GENOMIC DNA]</scope>
    <source>
        <strain evidence="12 13">KACC 18899</strain>
    </source>
</reference>
<feature type="domain" description="MannoseP isomerase/GMP-like beta-helix" evidence="11">
    <location>
        <begin position="297"/>
        <end position="345"/>
    </location>
</feature>
<keyword evidence="4 12" id="KW-0548">Nucleotidyltransferase</keyword>
<dbReference type="EC" id="2.7.7.13" evidence="2"/>
<evidence type="ECO:0000256" key="5">
    <source>
        <dbReference type="ARBA" id="ARBA00022741"/>
    </source>
</evidence>
<feature type="domain" description="Nucleotidyl transferase" evidence="9">
    <location>
        <begin position="6"/>
        <end position="284"/>
    </location>
</feature>
<dbReference type="InterPro" id="IPR051161">
    <property type="entry name" value="Mannose-6P_isomerase_type2"/>
</dbReference>
<gene>
    <name evidence="12" type="ORF">WKW77_30040</name>
</gene>
<evidence type="ECO:0000256" key="7">
    <source>
        <dbReference type="ARBA" id="ARBA00047343"/>
    </source>
</evidence>
<accession>A0ABU8VP63</accession>
<evidence type="ECO:0000256" key="8">
    <source>
        <dbReference type="RuleBase" id="RU004190"/>
    </source>
</evidence>
<comment type="caution">
    <text evidence="12">The sequence shown here is derived from an EMBL/GenBank/DDBJ whole genome shotgun (WGS) entry which is preliminary data.</text>
</comment>
<dbReference type="InterPro" id="IPR005835">
    <property type="entry name" value="NTP_transferase_dom"/>
</dbReference>
<dbReference type="InterPro" id="IPR054566">
    <property type="entry name" value="ManC/GMP-like_b-helix"/>
</dbReference>
<name>A0ABU8VP63_9BURK</name>
<proteinExistence type="inferred from homology"/>
<dbReference type="CDD" id="cd02509">
    <property type="entry name" value="GDP-M1P_Guanylyltransferase"/>
    <property type="match status" value="1"/>
</dbReference>
<evidence type="ECO:0000259" key="10">
    <source>
        <dbReference type="Pfam" id="PF01050"/>
    </source>
</evidence>
<dbReference type="InterPro" id="IPR011051">
    <property type="entry name" value="RmlC_Cupin_sf"/>
</dbReference>
<comment type="similarity">
    <text evidence="1 8">Belongs to the mannose-6-phosphate isomerase type 2 family.</text>
</comment>
<dbReference type="GO" id="GO:0004476">
    <property type="term" value="F:mannose-6-phosphate isomerase activity"/>
    <property type="evidence" value="ECO:0007669"/>
    <property type="project" value="UniProtKB-EC"/>
</dbReference>
<dbReference type="Proteomes" id="UP001365846">
    <property type="component" value="Unassembled WGS sequence"/>
</dbReference>
<dbReference type="Gene3D" id="3.90.550.10">
    <property type="entry name" value="Spore Coat Polysaccharide Biosynthesis Protein SpsA, Chain A"/>
    <property type="match status" value="1"/>
</dbReference>
<dbReference type="InterPro" id="IPR006375">
    <property type="entry name" value="Man1P_GuaTrfase/Man6P_Isoase"/>
</dbReference>
<dbReference type="CDD" id="cd02213">
    <property type="entry name" value="cupin_PMI_typeII_C"/>
    <property type="match status" value="1"/>
</dbReference>
<feature type="domain" description="Mannose-6-phosphate isomerase type II C-terminal" evidence="10">
    <location>
        <begin position="351"/>
        <end position="465"/>
    </location>
</feature>
<evidence type="ECO:0000256" key="3">
    <source>
        <dbReference type="ARBA" id="ARBA00022679"/>
    </source>
</evidence>
<dbReference type="SUPFAM" id="SSF51182">
    <property type="entry name" value="RmlC-like cupins"/>
    <property type="match status" value="1"/>
</dbReference>
<dbReference type="RefSeq" id="WP_340360552.1">
    <property type="nucleotide sequence ID" value="NZ_JBBKZU010000019.1"/>
</dbReference>
<evidence type="ECO:0000256" key="4">
    <source>
        <dbReference type="ARBA" id="ARBA00022695"/>
    </source>
</evidence>
<organism evidence="12 13">
    <name type="scientific">Variovorax ureilyticus</name>
    <dbReference type="NCBI Taxonomy" id="1836198"/>
    <lineage>
        <taxon>Bacteria</taxon>
        <taxon>Pseudomonadati</taxon>
        <taxon>Pseudomonadota</taxon>
        <taxon>Betaproteobacteria</taxon>
        <taxon>Burkholderiales</taxon>
        <taxon>Comamonadaceae</taxon>
        <taxon>Variovorax</taxon>
    </lineage>
</organism>
<dbReference type="InterPro" id="IPR029044">
    <property type="entry name" value="Nucleotide-diphossugar_trans"/>
</dbReference>
<dbReference type="Pfam" id="PF01050">
    <property type="entry name" value="MannoseP_isomer"/>
    <property type="match status" value="1"/>
</dbReference>
<comment type="catalytic activity">
    <reaction evidence="7">
        <text>alpha-D-mannose 1-phosphate + GTP + H(+) = GDP-alpha-D-mannose + diphosphate</text>
        <dbReference type="Rhea" id="RHEA:15229"/>
        <dbReference type="ChEBI" id="CHEBI:15378"/>
        <dbReference type="ChEBI" id="CHEBI:33019"/>
        <dbReference type="ChEBI" id="CHEBI:37565"/>
        <dbReference type="ChEBI" id="CHEBI:57527"/>
        <dbReference type="ChEBI" id="CHEBI:58409"/>
        <dbReference type="EC" id="2.7.7.13"/>
    </reaction>
</comment>
<dbReference type="InterPro" id="IPR049577">
    <property type="entry name" value="GMPP_N"/>
</dbReference>
<keyword evidence="3 12" id="KW-0808">Transferase</keyword>
<evidence type="ECO:0000259" key="9">
    <source>
        <dbReference type="Pfam" id="PF00483"/>
    </source>
</evidence>
<dbReference type="PANTHER" id="PTHR46390:SF1">
    <property type="entry name" value="MANNOSE-1-PHOSPHATE GUANYLYLTRANSFERASE"/>
    <property type="match status" value="1"/>
</dbReference>
<dbReference type="EMBL" id="JBBKZU010000019">
    <property type="protein sequence ID" value="MEJ8815338.1"/>
    <property type="molecule type" value="Genomic_DNA"/>
</dbReference>
<keyword evidence="12" id="KW-0413">Isomerase</keyword>
<dbReference type="Gene3D" id="2.60.120.10">
    <property type="entry name" value="Jelly Rolls"/>
    <property type="match status" value="1"/>
</dbReference>
<protein>
    <recommendedName>
        <fullName evidence="2">mannose-1-phosphate guanylyltransferase</fullName>
        <ecNumber evidence="2">2.7.7.13</ecNumber>
    </recommendedName>
</protein>
<evidence type="ECO:0000256" key="6">
    <source>
        <dbReference type="ARBA" id="ARBA00023134"/>
    </source>
</evidence>
<evidence type="ECO:0000313" key="12">
    <source>
        <dbReference type="EMBL" id="MEJ8815338.1"/>
    </source>
</evidence>
<evidence type="ECO:0000256" key="1">
    <source>
        <dbReference type="ARBA" id="ARBA00006115"/>
    </source>
</evidence>
<sequence>MTAVHPVVLCGGSGTRLWPLSRKTLPKQFVPLVGDKSLLVLTLERLRKLNTEVTCVASEEHRFLVQECVDAAQVTGRQLLEPVARNTAAAMAAVALLSKPDHLLLFAPADHHIPDVDGFAETIRTGIPAALRGHLVTFGVEPTFPSTAYGYIRQGTKLDGPLAEEAGHTVASFIEKPAAARAEQLLLEGGNFWNAGILLVQAKVLIKALETHAPDILESCKAATAAVEVDGDFLRMERSAFEHCRSQSMDYAVLEKSDQVAVIPFRGRWTDVGSWNAVAELHELDSNGNRISGNGFAMSSANTFIHAPIRPVVALGTKDLLVVDTPDALLVVHNDCVEQVKDVVALLTAKGQSQAVRHRRVPRPWGAYDSIDDGERFAVKRLTVKPGARLALRMHHHRAEHWVVVKGAARVTCDGHAQLVKENESIYIPVGAVYRLENAGKTTLEVIEVQTGSYLADDDIVRFDDEDGMGSDASQRKLA</sequence>
<dbReference type="Pfam" id="PF22640">
    <property type="entry name" value="ManC_GMP_beta-helix"/>
    <property type="match status" value="1"/>
</dbReference>
<evidence type="ECO:0000256" key="2">
    <source>
        <dbReference type="ARBA" id="ARBA00012387"/>
    </source>
</evidence>
<evidence type="ECO:0000313" key="13">
    <source>
        <dbReference type="Proteomes" id="UP001365846"/>
    </source>
</evidence>
<dbReference type="Pfam" id="PF00483">
    <property type="entry name" value="NTP_transferase"/>
    <property type="match status" value="1"/>
</dbReference>
<keyword evidence="6" id="KW-0342">GTP-binding</keyword>
<dbReference type="PANTHER" id="PTHR46390">
    <property type="entry name" value="MANNOSE-1-PHOSPHATE GUANYLYLTRANSFERASE"/>
    <property type="match status" value="1"/>
</dbReference>
<dbReference type="NCBIfam" id="TIGR01479">
    <property type="entry name" value="GMP_PMI"/>
    <property type="match status" value="1"/>
</dbReference>
<dbReference type="SUPFAM" id="SSF53448">
    <property type="entry name" value="Nucleotide-diphospho-sugar transferases"/>
    <property type="match status" value="1"/>
</dbReference>
<keyword evidence="5" id="KW-0547">Nucleotide-binding</keyword>
<dbReference type="GO" id="GO:0004475">
    <property type="term" value="F:mannose-1-phosphate guanylyltransferase (GTP) activity"/>
    <property type="evidence" value="ECO:0007669"/>
    <property type="project" value="UniProtKB-EC"/>
</dbReference>